<name>W2S113_CYPE1</name>
<keyword evidence="3" id="KW-1185">Reference proteome</keyword>
<feature type="compositionally biased region" description="Polar residues" evidence="1">
    <location>
        <begin position="850"/>
        <end position="864"/>
    </location>
</feature>
<dbReference type="eggNOG" id="ENOG502QQXP">
    <property type="taxonomic scope" value="Eukaryota"/>
</dbReference>
<feature type="compositionally biased region" description="Basic and acidic residues" evidence="1">
    <location>
        <begin position="469"/>
        <end position="490"/>
    </location>
</feature>
<sequence length="1224" mass="134213">MRLQLLKTSAWDHLSRVTFILCTLTSHVATLCAQSFVILFLVSEALAQELTAMPRPAAAAAALGRSPLLNDAMDVDREFNEDECRDFLNAVGDKVVNSYIYSIGMEEAYSSIWWKYGPDGASDAISLLHDILEEDDTAGAGLGLDTDIWRPWKKNFRLRNINPQNPWVPHIGVRILPPATPTQVRKIRALNFLRATSAASSISEGGDQSAASASEAAASQPTTNSSHEHSLAASPNYFGEHAHGPSPKSDGAGGNRIMTPAFAHQRYRTLFATGNTFEESPPGETTNGRQDLGRITRLDSILSHRPTISSASSSAGACIAPMQIDSSDLSPAVHEAWIALTAGALDNSGPGEAASNGVATLRPLRYIPGSEAADFAVYAEQNEAKHTTDNEQSENIAIRQASTAVDNFREDVRRSHDFPEVSKPKQLCLDVGRDEALGLHRLQQAHRNAALLAGEIRTPVTPSHNHRSSNREAKTNDNTEKEHTEEDSGRAESASHGQPEKRKSHIARLLSLFRFGEKKERTELRRSFSIGRDHSALCFLESSSASPKRKVSDRRPRAMTISAGYDGTCSPRSTSSSGYYNKPLPLSPSERAQAASSRTQSSSPSRMRSSHANPPLTASSASTQASSASSKQRFRNTTRDLLDSSEMDVAPILPVDFVSHRSKASHPEPQKYVQEALPRLSYSSDAARNPYSDAPILVSAPSTYAPRNIVQHFGEELDSEVTPVPKLPGSHSDPYTDELSTAGLPAHGHYGPSMYVHTSSSASPKQPFLQQRVAAVSSRAGLSSNIEQPSTDLEESRGRMKARAQTPVHQNESSPLSVRSPPKPAKRSQSPMKRLLGLGKKTPVKDPKRSTSGTRDPTPGSSAKKSLKEWSHKIKHGFLAADMEEQQHESHMEDYATGKSAPELLAPSTFPISLDPSYQARLQADLEMMLVISANRFLVREAEQKRISRTSIDKFRHDWESKNLAQVVEYQFDMRTQRALILDNLRTIEFCGSIARDPVALTAALHAWGVMANEMLVRTFCVGDSVIRKWLNDSQRILEMLDAPPITFAMFDKMFTKALLVIKQRQQMAIEYNAETEANSASEQSEGHARSHSRNPSESSYAFRLRGHNRSVSNDSYIHGLYGSMAAQLEALEATPSEHVPSSRTVNIDYGPNTIPQPRVQHWDAVTAIPNASSSALETSNSATRETFDKSRGNRDSPRRRATPAARADPFDRRSPSRGGIREV</sequence>
<feature type="region of interest" description="Disordered" evidence="1">
    <location>
        <begin position="755"/>
        <end position="869"/>
    </location>
</feature>
<feature type="region of interest" description="Disordered" evidence="1">
    <location>
        <begin position="1134"/>
        <end position="1155"/>
    </location>
</feature>
<organism evidence="2 3">
    <name type="scientific">Cyphellophora europaea (strain CBS 101466)</name>
    <name type="common">Phialophora europaea</name>
    <dbReference type="NCBI Taxonomy" id="1220924"/>
    <lineage>
        <taxon>Eukaryota</taxon>
        <taxon>Fungi</taxon>
        <taxon>Dikarya</taxon>
        <taxon>Ascomycota</taxon>
        <taxon>Pezizomycotina</taxon>
        <taxon>Eurotiomycetes</taxon>
        <taxon>Chaetothyriomycetidae</taxon>
        <taxon>Chaetothyriales</taxon>
        <taxon>Cyphellophoraceae</taxon>
        <taxon>Cyphellophora</taxon>
    </lineage>
</organism>
<feature type="region of interest" description="Disordered" evidence="1">
    <location>
        <begin position="201"/>
        <end position="257"/>
    </location>
</feature>
<feature type="region of interest" description="Disordered" evidence="1">
    <location>
        <begin position="1172"/>
        <end position="1224"/>
    </location>
</feature>
<dbReference type="InParanoid" id="W2S113"/>
<feature type="compositionally biased region" description="Polar residues" evidence="1">
    <location>
        <begin position="807"/>
        <end position="817"/>
    </location>
</feature>
<feature type="compositionally biased region" description="Polar residues" evidence="1">
    <location>
        <begin position="570"/>
        <end position="579"/>
    </location>
</feature>
<dbReference type="EMBL" id="KB822719">
    <property type="protein sequence ID" value="ETN42280.1"/>
    <property type="molecule type" value="Genomic_DNA"/>
</dbReference>
<proteinExistence type="predicted"/>
<feature type="region of interest" description="Disordered" evidence="1">
    <location>
        <begin position="456"/>
        <end position="505"/>
    </location>
</feature>
<dbReference type="GeneID" id="19971560"/>
<dbReference type="VEuPathDB" id="FungiDB:HMPREF1541_04221"/>
<feature type="compositionally biased region" description="Basic and acidic residues" evidence="1">
    <location>
        <begin position="1186"/>
        <end position="1199"/>
    </location>
</feature>
<protein>
    <submittedName>
        <fullName evidence="2">Uncharacterized protein</fullName>
    </submittedName>
</protein>
<dbReference type="HOGENOM" id="CLU_302267_0_0_1"/>
<feature type="compositionally biased region" description="Polar residues" evidence="1">
    <location>
        <begin position="1172"/>
        <end position="1185"/>
    </location>
</feature>
<evidence type="ECO:0000256" key="1">
    <source>
        <dbReference type="SAM" id="MobiDB-lite"/>
    </source>
</evidence>
<reference evidence="2 3" key="1">
    <citation type="submission" date="2013-03" db="EMBL/GenBank/DDBJ databases">
        <title>The Genome Sequence of Phialophora europaea CBS 101466.</title>
        <authorList>
            <consortium name="The Broad Institute Genomics Platform"/>
            <person name="Cuomo C."/>
            <person name="de Hoog S."/>
            <person name="Gorbushina A."/>
            <person name="Walker B."/>
            <person name="Young S.K."/>
            <person name="Zeng Q."/>
            <person name="Gargeya S."/>
            <person name="Fitzgerald M."/>
            <person name="Haas B."/>
            <person name="Abouelleil A."/>
            <person name="Allen A.W."/>
            <person name="Alvarado L."/>
            <person name="Arachchi H.M."/>
            <person name="Berlin A.M."/>
            <person name="Chapman S.B."/>
            <person name="Gainer-Dewar J."/>
            <person name="Goldberg J."/>
            <person name="Griggs A."/>
            <person name="Gujja S."/>
            <person name="Hansen M."/>
            <person name="Howarth C."/>
            <person name="Imamovic A."/>
            <person name="Ireland A."/>
            <person name="Larimer J."/>
            <person name="McCowan C."/>
            <person name="Murphy C."/>
            <person name="Pearson M."/>
            <person name="Poon T.W."/>
            <person name="Priest M."/>
            <person name="Roberts A."/>
            <person name="Saif S."/>
            <person name="Shea T."/>
            <person name="Sisk P."/>
            <person name="Sykes S."/>
            <person name="Wortman J."/>
            <person name="Nusbaum C."/>
            <person name="Birren B."/>
        </authorList>
    </citation>
    <scope>NUCLEOTIDE SEQUENCE [LARGE SCALE GENOMIC DNA]</scope>
    <source>
        <strain evidence="2 3">CBS 101466</strain>
    </source>
</reference>
<dbReference type="Proteomes" id="UP000030752">
    <property type="component" value="Unassembled WGS sequence"/>
</dbReference>
<evidence type="ECO:0000313" key="2">
    <source>
        <dbReference type="EMBL" id="ETN42280.1"/>
    </source>
</evidence>
<dbReference type="AlphaFoldDB" id="W2S113"/>
<feature type="compositionally biased region" description="Low complexity" evidence="1">
    <location>
        <begin position="209"/>
        <end position="219"/>
    </location>
</feature>
<feature type="region of interest" description="Disordered" evidence="1">
    <location>
        <begin position="543"/>
        <end position="635"/>
    </location>
</feature>
<feature type="compositionally biased region" description="Basic and acidic residues" evidence="1">
    <location>
        <begin position="1209"/>
        <end position="1224"/>
    </location>
</feature>
<feature type="compositionally biased region" description="Low complexity" evidence="1">
    <location>
        <begin position="589"/>
        <end position="630"/>
    </location>
</feature>
<dbReference type="RefSeq" id="XP_008716789.1">
    <property type="nucleotide sequence ID" value="XM_008718567.1"/>
</dbReference>
<dbReference type="OrthoDB" id="5229017at2759"/>
<evidence type="ECO:0000313" key="3">
    <source>
        <dbReference type="Proteomes" id="UP000030752"/>
    </source>
</evidence>
<accession>W2S113</accession>
<gene>
    <name evidence="2" type="ORF">HMPREF1541_04221</name>
</gene>
<feature type="region of interest" description="Disordered" evidence="1">
    <location>
        <begin position="1075"/>
        <end position="1101"/>
    </location>
</feature>
<feature type="compositionally biased region" description="Polar residues" evidence="1">
    <location>
        <begin position="780"/>
        <end position="791"/>
    </location>
</feature>